<dbReference type="AlphaFoldDB" id="A0A543GI94"/>
<feature type="transmembrane region" description="Helical" evidence="1">
    <location>
        <begin position="184"/>
        <end position="204"/>
    </location>
</feature>
<keyword evidence="1" id="KW-0472">Membrane</keyword>
<dbReference type="RefSeq" id="WP_142101635.1">
    <property type="nucleotide sequence ID" value="NZ_VFPH01000001.1"/>
</dbReference>
<dbReference type="Proteomes" id="UP000319818">
    <property type="component" value="Unassembled WGS sequence"/>
</dbReference>
<feature type="transmembrane region" description="Helical" evidence="1">
    <location>
        <begin position="92"/>
        <end position="112"/>
    </location>
</feature>
<feature type="transmembrane region" description="Helical" evidence="1">
    <location>
        <begin position="124"/>
        <end position="146"/>
    </location>
</feature>
<proteinExistence type="predicted"/>
<organism evidence="2 3">
    <name type="scientific">Pseudonocardia cypriaca</name>
    <dbReference type="NCBI Taxonomy" id="882449"/>
    <lineage>
        <taxon>Bacteria</taxon>
        <taxon>Bacillati</taxon>
        <taxon>Actinomycetota</taxon>
        <taxon>Actinomycetes</taxon>
        <taxon>Pseudonocardiales</taxon>
        <taxon>Pseudonocardiaceae</taxon>
        <taxon>Pseudonocardia</taxon>
    </lineage>
</organism>
<reference evidence="2 3" key="1">
    <citation type="submission" date="2019-06" db="EMBL/GenBank/DDBJ databases">
        <title>Sequencing the genomes of 1000 actinobacteria strains.</title>
        <authorList>
            <person name="Klenk H.-P."/>
        </authorList>
    </citation>
    <scope>NUCLEOTIDE SEQUENCE [LARGE SCALE GENOMIC DNA]</scope>
    <source>
        <strain evidence="2 3">DSM 45511</strain>
    </source>
</reference>
<evidence type="ECO:0000313" key="3">
    <source>
        <dbReference type="Proteomes" id="UP000319818"/>
    </source>
</evidence>
<keyword evidence="1" id="KW-0812">Transmembrane</keyword>
<gene>
    <name evidence="2" type="ORF">FB388_3207</name>
</gene>
<comment type="caution">
    <text evidence="2">The sequence shown here is derived from an EMBL/GenBank/DDBJ whole genome shotgun (WGS) entry which is preliminary data.</text>
</comment>
<feature type="transmembrane region" description="Helical" evidence="1">
    <location>
        <begin position="37"/>
        <end position="59"/>
    </location>
</feature>
<dbReference type="OrthoDB" id="4350047at2"/>
<feature type="transmembrane region" description="Helical" evidence="1">
    <location>
        <begin position="158"/>
        <end position="178"/>
    </location>
</feature>
<keyword evidence="3" id="KW-1185">Reference proteome</keyword>
<sequence length="306" mass="31837">MTAVVRGRRARVAGVRPPARTRGTRDSQQRRTLAHDVTTLSSLFAPVTVVGALLLYIGWVRTRAFFTYFGIDPGMLGFGPQGYILRSGQVGLGAVVILAIVAGVLIALDRAVTALLGLGGASSGWIPAGLAIVGAGCVLIGLFQVLDHARVAAAPPDAWIVLAAGGALVLLRFGSATFTRSGVLGAATNVFGLIVIGLAVFSLANTYAQDIGRKGAAAIDQDPSGLAVVTIFSGTPLDLSGANVAASRTETPEGKWAYRYSGAQLLTYANDRWFLLVSPASPDYHSRVVILSNAEGMHVETAVPRK</sequence>
<dbReference type="EMBL" id="VFPH01000001">
    <property type="protein sequence ID" value="TQM45807.1"/>
    <property type="molecule type" value="Genomic_DNA"/>
</dbReference>
<protein>
    <submittedName>
        <fullName evidence="2">Uncharacterized protein</fullName>
    </submittedName>
</protein>
<accession>A0A543GI94</accession>
<evidence type="ECO:0000313" key="2">
    <source>
        <dbReference type="EMBL" id="TQM45807.1"/>
    </source>
</evidence>
<name>A0A543GI94_9PSEU</name>
<evidence type="ECO:0000256" key="1">
    <source>
        <dbReference type="SAM" id="Phobius"/>
    </source>
</evidence>
<keyword evidence="1" id="KW-1133">Transmembrane helix</keyword>